<evidence type="ECO:0008006" key="3">
    <source>
        <dbReference type="Google" id="ProtNLM"/>
    </source>
</evidence>
<proteinExistence type="predicted"/>
<protein>
    <recommendedName>
        <fullName evidence="3">Outer membrane beta-barrel protein</fullName>
    </recommendedName>
</protein>
<evidence type="ECO:0000313" key="2">
    <source>
        <dbReference type="Proteomes" id="UP000488299"/>
    </source>
</evidence>
<dbReference type="EMBL" id="WELI01000005">
    <property type="protein sequence ID" value="KAB7730024.1"/>
    <property type="molecule type" value="Genomic_DNA"/>
</dbReference>
<dbReference type="RefSeq" id="WP_152124641.1">
    <property type="nucleotide sequence ID" value="NZ_WELI01000005.1"/>
</dbReference>
<reference evidence="1 2" key="1">
    <citation type="submission" date="2019-10" db="EMBL/GenBank/DDBJ databases">
        <title>Rudanella paleaurantiibacter sp. nov., isolated from sludge.</title>
        <authorList>
            <person name="Xu S.Q."/>
        </authorList>
    </citation>
    <scope>NUCLEOTIDE SEQUENCE [LARGE SCALE GENOMIC DNA]</scope>
    <source>
        <strain evidence="1 2">HX-22-17</strain>
    </source>
</reference>
<dbReference type="AlphaFoldDB" id="A0A7J5TY30"/>
<organism evidence="1 2">
    <name type="scientific">Rudanella paleaurantiibacter</name>
    <dbReference type="NCBI Taxonomy" id="2614655"/>
    <lineage>
        <taxon>Bacteria</taxon>
        <taxon>Pseudomonadati</taxon>
        <taxon>Bacteroidota</taxon>
        <taxon>Cytophagia</taxon>
        <taxon>Cytophagales</taxon>
        <taxon>Cytophagaceae</taxon>
        <taxon>Rudanella</taxon>
    </lineage>
</organism>
<evidence type="ECO:0000313" key="1">
    <source>
        <dbReference type="EMBL" id="KAB7730024.1"/>
    </source>
</evidence>
<dbReference type="Proteomes" id="UP000488299">
    <property type="component" value="Unassembled WGS sequence"/>
</dbReference>
<name>A0A7J5TY30_9BACT</name>
<sequence length="198" mass="22143">MVGFYRFVLFLVFTASLARGQDRWGVGIGSGVQNVRQPFRNEPKAPMAAPVSVSLGRVFMLEKPSIALWFYGRAEGTNQNQAFGVGYRVYSANGFGERGSLKPFIDLFLSTPYVKDRVGPPERERSSGTFLTTGLAYFLGDNHSIELSMGLYTTRQFQDRGFAVQPSIGYAFIPNPNPPLRSPKARRYRNPARCPKLF</sequence>
<keyword evidence="2" id="KW-1185">Reference proteome</keyword>
<gene>
    <name evidence="1" type="ORF">F5984_12625</name>
</gene>
<accession>A0A7J5TY30</accession>
<comment type="caution">
    <text evidence="1">The sequence shown here is derived from an EMBL/GenBank/DDBJ whole genome shotgun (WGS) entry which is preliminary data.</text>
</comment>